<dbReference type="AlphaFoldDB" id="A0A9P7SXS2"/>
<keyword evidence="3" id="KW-1185">Reference proteome</keyword>
<evidence type="ECO:0000313" key="3">
    <source>
        <dbReference type="Proteomes" id="UP000748025"/>
    </source>
</evidence>
<dbReference type="PANTHER" id="PTHR35896:SF3">
    <property type="entry name" value="MAJOR FACILITATOR SUPERFAMILY TRANSPORTER"/>
    <property type="match status" value="1"/>
</dbReference>
<feature type="transmembrane region" description="Helical" evidence="1">
    <location>
        <begin position="43"/>
        <end position="66"/>
    </location>
</feature>
<name>A0A9P7SXS2_9HYPO</name>
<dbReference type="InterPro" id="IPR053008">
    <property type="entry name" value="Phomopsin_biosynth_assoc"/>
</dbReference>
<accession>A0A9P7SXS2</accession>
<gene>
    <name evidence="2" type="ORF">E4U43_003192</name>
</gene>
<dbReference type="OrthoDB" id="4939962at2759"/>
<keyword evidence="1" id="KW-1133">Transmembrane helix</keyword>
<dbReference type="Proteomes" id="UP000748025">
    <property type="component" value="Unassembled WGS sequence"/>
</dbReference>
<comment type="caution">
    <text evidence="2">The sequence shown here is derived from an EMBL/GenBank/DDBJ whole genome shotgun (WGS) entry which is preliminary data.</text>
</comment>
<reference evidence="2" key="1">
    <citation type="journal article" date="2020" name="bioRxiv">
        <title>Whole genome comparisons of ergot fungi reveals the divergence and evolution of species within the genus Claviceps are the result of varying mechanisms driving genome evolution and host range expansion.</title>
        <authorList>
            <person name="Wyka S.A."/>
            <person name="Mondo S.J."/>
            <person name="Liu M."/>
            <person name="Dettman J."/>
            <person name="Nalam V."/>
            <person name="Broders K.D."/>
        </authorList>
    </citation>
    <scope>NUCLEOTIDE SEQUENCE</scope>
    <source>
        <strain evidence="2">CCC 602</strain>
    </source>
</reference>
<protein>
    <submittedName>
        <fullName evidence="2">Uncharacterized protein</fullName>
    </submittedName>
</protein>
<dbReference type="PANTHER" id="PTHR35896">
    <property type="entry name" value="IG-LIKE DOMAIN-CONTAINING PROTEIN"/>
    <property type="match status" value="1"/>
</dbReference>
<dbReference type="EMBL" id="SRPW01002211">
    <property type="protein sequence ID" value="KAG5994683.1"/>
    <property type="molecule type" value="Genomic_DNA"/>
</dbReference>
<sequence length="222" mass="24534">MKYVLLSPDDTTECSPSWKSLDSIGQDNAENQHILKLRWSTGVIIIIWCGLSSTLVLVMAMVALMVPSAGHGKPITETTKGLALACGNTTAQARAAGCEFDILSYSWTPAGCFDRDTASEFRTWLEDDGRQFGAWPFFADPNGRQRIANISSLAERISVKTYSTQEEHLGHCIFWMRHLERVNGGIVPQTARGVGLRHAIHCTNSLLEEVFEDDEVGGMQEE</sequence>
<keyword evidence="1" id="KW-0472">Membrane</keyword>
<keyword evidence="1" id="KW-0812">Transmembrane</keyword>
<evidence type="ECO:0000256" key="1">
    <source>
        <dbReference type="SAM" id="Phobius"/>
    </source>
</evidence>
<evidence type="ECO:0000313" key="2">
    <source>
        <dbReference type="EMBL" id="KAG5994683.1"/>
    </source>
</evidence>
<organism evidence="2 3">
    <name type="scientific">Claviceps pusilla</name>
    <dbReference type="NCBI Taxonomy" id="123648"/>
    <lineage>
        <taxon>Eukaryota</taxon>
        <taxon>Fungi</taxon>
        <taxon>Dikarya</taxon>
        <taxon>Ascomycota</taxon>
        <taxon>Pezizomycotina</taxon>
        <taxon>Sordariomycetes</taxon>
        <taxon>Hypocreomycetidae</taxon>
        <taxon>Hypocreales</taxon>
        <taxon>Clavicipitaceae</taxon>
        <taxon>Claviceps</taxon>
    </lineage>
</organism>
<proteinExistence type="predicted"/>